<reference evidence="1 2" key="1">
    <citation type="journal article" date="2016" name="Mol. Biol. Evol.">
        <title>Comparative Genomics of Early-Diverging Mushroom-Forming Fungi Provides Insights into the Origins of Lignocellulose Decay Capabilities.</title>
        <authorList>
            <person name="Nagy L.G."/>
            <person name="Riley R."/>
            <person name="Tritt A."/>
            <person name="Adam C."/>
            <person name="Daum C."/>
            <person name="Floudas D."/>
            <person name="Sun H."/>
            <person name="Yadav J.S."/>
            <person name="Pangilinan J."/>
            <person name="Larsson K.H."/>
            <person name="Matsuura K."/>
            <person name="Barry K."/>
            <person name="Labutti K."/>
            <person name="Kuo R."/>
            <person name="Ohm R.A."/>
            <person name="Bhattacharya S.S."/>
            <person name="Shirouzu T."/>
            <person name="Yoshinaga Y."/>
            <person name="Martin F.M."/>
            <person name="Grigoriev I.V."/>
            <person name="Hibbett D.S."/>
        </authorList>
    </citation>
    <scope>NUCLEOTIDE SEQUENCE [LARGE SCALE GENOMIC DNA]</scope>
    <source>
        <strain evidence="1 2">93-53</strain>
    </source>
</reference>
<dbReference type="SUPFAM" id="SSF50911">
    <property type="entry name" value="Mannose 6-phosphate receptor domain"/>
    <property type="match status" value="1"/>
</dbReference>
<feature type="non-terminal residue" evidence="1">
    <location>
        <position position="1"/>
    </location>
</feature>
<keyword evidence="2" id="KW-1185">Reference proteome</keyword>
<dbReference type="AlphaFoldDB" id="A0A165C332"/>
<dbReference type="EMBL" id="KV427655">
    <property type="protein sequence ID" value="KZT02114.1"/>
    <property type="molecule type" value="Genomic_DNA"/>
</dbReference>
<gene>
    <name evidence="1" type="ORF">LAESUDRAFT_662417</name>
</gene>
<dbReference type="Gene3D" id="2.70.130.10">
    <property type="entry name" value="Mannose-6-phosphate receptor binding domain"/>
    <property type="match status" value="1"/>
</dbReference>
<dbReference type="InterPro" id="IPR009011">
    <property type="entry name" value="Man6P_isomerase_rcpt-bd_dom_sf"/>
</dbReference>
<proteinExistence type="predicted"/>
<organism evidence="1 2">
    <name type="scientific">Laetiporus sulphureus 93-53</name>
    <dbReference type="NCBI Taxonomy" id="1314785"/>
    <lineage>
        <taxon>Eukaryota</taxon>
        <taxon>Fungi</taxon>
        <taxon>Dikarya</taxon>
        <taxon>Basidiomycota</taxon>
        <taxon>Agaricomycotina</taxon>
        <taxon>Agaricomycetes</taxon>
        <taxon>Polyporales</taxon>
        <taxon>Laetiporus</taxon>
    </lineage>
</organism>
<sequence length="72" mass="8115">NEQPCTAHDGDDYYDLSSLKSSTDYRFKSPDDYEFVLNICEPVISDMWVIKVDDPMIVGGFPHHECGDVSIG</sequence>
<dbReference type="GeneID" id="63822018"/>
<evidence type="ECO:0000313" key="2">
    <source>
        <dbReference type="Proteomes" id="UP000076871"/>
    </source>
</evidence>
<dbReference type="Proteomes" id="UP000076871">
    <property type="component" value="Unassembled WGS sequence"/>
</dbReference>
<protein>
    <submittedName>
        <fullName evidence="1">Uncharacterized protein</fullName>
    </submittedName>
</protein>
<accession>A0A165C332</accession>
<evidence type="ECO:0000313" key="1">
    <source>
        <dbReference type="EMBL" id="KZT02114.1"/>
    </source>
</evidence>
<dbReference type="RefSeq" id="XP_040759854.1">
    <property type="nucleotide sequence ID" value="XM_040904988.1"/>
</dbReference>
<name>A0A165C332_9APHY</name>
<dbReference type="InParanoid" id="A0A165C332"/>
<dbReference type="STRING" id="1314785.A0A165C332"/>